<organism evidence="2">
    <name type="scientific">Nocticola sp. JW1 9/1</name>
    <dbReference type="NCBI Taxonomy" id="2093475"/>
    <lineage>
        <taxon>Eukaryota</taxon>
        <taxon>Metazoa</taxon>
        <taxon>Ecdysozoa</taxon>
        <taxon>Arthropoda</taxon>
        <taxon>Hexapoda</taxon>
        <taxon>Insecta</taxon>
        <taxon>Pterygota</taxon>
        <taxon>Neoptera</taxon>
        <taxon>Polyneoptera</taxon>
        <taxon>Dictyoptera</taxon>
        <taxon>Blattodea</taxon>
        <taxon>Corydioidea</taxon>
        <taxon>Nocticolidae</taxon>
        <taxon>Nocticola</taxon>
    </lineage>
</organism>
<reference evidence="2" key="1">
    <citation type="journal article" date="2018" name="Mol. Biol. Evol.">
        <title>Transoceanic dispersal and plate tectonics shaped global cockroach distributions: evidence from mitochondrial phylogenomics.</title>
        <authorList>
            <person name="Bourguignon T."/>
            <person name="Qian T."/>
            <person name="Ho S.Y.W."/>
            <person name="Juna F."/>
            <person name="Wang Z."/>
            <person name="Arab D.A."/>
            <person name="Cameron S.L."/>
            <person name="Walker J."/>
            <person name="Rentz D."/>
            <person name="Evans T.A."/>
            <person name="Lo N."/>
        </authorList>
    </citation>
    <scope>NUCLEOTIDE SEQUENCE</scope>
</reference>
<dbReference type="EMBL" id="MG882221">
    <property type="protein sequence ID" value="AVN68178.1"/>
    <property type="molecule type" value="Genomic_DNA"/>
</dbReference>
<feature type="signal peptide" evidence="1">
    <location>
        <begin position="1"/>
        <end position="25"/>
    </location>
</feature>
<dbReference type="AlphaFoldDB" id="A0A2P1H9H3"/>
<evidence type="ECO:0000313" key="2">
    <source>
        <dbReference type="EMBL" id="AVN68178.1"/>
    </source>
</evidence>
<feature type="chain" id="PRO_5015139574" evidence="1">
    <location>
        <begin position="26"/>
        <end position="51"/>
    </location>
</feature>
<proteinExistence type="predicted"/>
<sequence>MPQMMPMNWIMLFTLTIMMLFLVISLNHSTPLNKFINNTYPQSQSKTNWKW</sequence>
<accession>A0A2P1H9H3</accession>
<geneLocation type="mitochondrion" evidence="2"/>
<keyword evidence="2" id="KW-0496">Mitochondrion</keyword>
<protein>
    <submittedName>
        <fullName evidence="2">ATP synthase F0 subunit 8</fullName>
    </submittedName>
</protein>
<name>A0A2P1H9H3_9NEOP</name>
<evidence type="ECO:0000256" key="1">
    <source>
        <dbReference type="SAM" id="SignalP"/>
    </source>
</evidence>
<gene>
    <name evidence="2" type="primary">atp8</name>
</gene>
<keyword evidence="1" id="KW-0732">Signal</keyword>